<dbReference type="PANTHER" id="PTHR30472:SF58">
    <property type="entry name" value="IRON(3+)-HYDROXAMATE IMPORT SYSTEM PERMEASE PROTEIN FHUB"/>
    <property type="match status" value="1"/>
</dbReference>
<dbReference type="Gene3D" id="1.10.3470.10">
    <property type="entry name" value="ABC transporter involved in vitamin B12 uptake, BtuC"/>
    <property type="match status" value="1"/>
</dbReference>
<feature type="transmembrane region" description="Helical" evidence="8">
    <location>
        <begin position="258"/>
        <end position="285"/>
    </location>
</feature>
<evidence type="ECO:0000256" key="1">
    <source>
        <dbReference type="ARBA" id="ARBA00004651"/>
    </source>
</evidence>
<dbReference type="AlphaFoldDB" id="A0A1X7G584"/>
<feature type="transmembrane region" description="Helical" evidence="8">
    <location>
        <begin position="297"/>
        <end position="318"/>
    </location>
</feature>
<dbReference type="GO" id="GO:0022857">
    <property type="term" value="F:transmembrane transporter activity"/>
    <property type="evidence" value="ECO:0007669"/>
    <property type="project" value="InterPro"/>
</dbReference>
<feature type="transmembrane region" description="Helical" evidence="8">
    <location>
        <begin position="215"/>
        <end position="237"/>
    </location>
</feature>
<dbReference type="GO" id="GO:0005886">
    <property type="term" value="C:plasma membrane"/>
    <property type="evidence" value="ECO:0007669"/>
    <property type="project" value="UniProtKB-SubCell"/>
</dbReference>
<keyword evidence="7 8" id="KW-0472">Membrane</keyword>
<evidence type="ECO:0000256" key="5">
    <source>
        <dbReference type="ARBA" id="ARBA00022692"/>
    </source>
</evidence>
<gene>
    <name evidence="9" type="ORF">SAMN05661091_0038</name>
</gene>
<evidence type="ECO:0000313" key="10">
    <source>
        <dbReference type="Proteomes" id="UP000192940"/>
    </source>
</evidence>
<keyword evidence="10" id="KW-1185">Reference proteome</keyword>
<proteinExistence type="inferred from homology"/>
<dbReference type="PANTHER" id="PTHR30472">
    <property type="entry name" value="FERRIC ENTEROBACTIN TRANSPORT SYSTEM PERMEASE PROTEIN"/>
    <property type="match status" value="1"/>
</dbReference>
<evidence type="ECO:0000256" key="8">
    <source>
        <dbReference type="SAM" id="Phobius"/>
    </source>
</evidence>
<evidence type="ECO:0000256" key="4">
    <source>
        <dbReference type="ARBA" id="ARBA00022475"/>
    </source>
</evidence>
<dbReference type="Proteomes" id="UP000192940">
    <property type="component" value="Chromosome I"/>
</dbReference>
<keyword evidence="3" id="KW-0813">Transport</keyword>
<dbReference type="InterPro" id="IPR000522">
    <property type="entry name" value="ABC_transptr_permease_BtuC"/>
</dbReference>
<evidence type="ECO:0000256" key="7">
    <source>
        <dbReference type="ARBA" id="ARBA00023136"/>
    </source>
</evidence>
<evidence type="ECO:0000313" key="9">
    <source>
        <dbReference type="EMBL" id="SMF64138.1"/>
    </source>
</evidence>
<feature type="transmembrane region" description="Helical" evidence="8">
    <location>
        <begin position="113"/>
        <end position="132"/>
    </location>
</feature>
<protein>
    <submittedName>
        <fullName evidence="9">Iron complex transport system permease protein</fullName>
    </submittedName>
</protein>
<dbReference type="EMBL" id="LT840184">
    <property type="protein sequence ID" value="SMF64138.1"/>
    <property type="molecule type" value="Genomic_DNA"/>
</dbReference>
<dbReference type="GO" id="GO:0033214">
    <property type="term" value="P:siderophore-iron import into cell"/>
    <property type="evidence" value="ECO:0007669"/>
    <property type="project" value="TreeGrafter"/>
</dbReference>
<evidence type="ECO:0000256" key="2">
    <source>
        <dbReference type="ARBA" id="ARBA00007935"/>
    </source>
</evidence>
<reference evidence="9 10" key="1">
    <citation type="submission" date="2017-04" db="EMBL/GenBank/DDBJ databases">
        <authorList>
            <person name="Afonso C.L."/>
            <person name="Miller P.J."/>
            <person name="Scott M.A."/>
            <person name="Spackman E."/>
            <person name="Goraichik I."/>
            <person name="Dimitrov K.M."/>
            <person name="Suarez D.L."/>
            <person name="Swayne D.E."/>
        </authorList>
    </citation>
    <scope>NUCLEOTIDE SEQUENCE [LARGE SCALE GENOMIC DNA]</scope>
    <source>
        <strain evidence="9 10">N3/975</strain>
    </source>
</reference>
<comment type="subcellular location">
    <subcellularLocation>
        <location evidence="1">Cell membrane</location>
        <topology evidence="1">Multi-pass membrane protein</topology>
    </subcellularLocation>
</comment>
<dbReference type="CDD" id="cd06550">
    <property type="entry name" value="TM_ABC_iron-siderophores_like"/>
    <property type="match status" value="1"/>
</dbReference>
<name>A0A1X7G584_9BACL</name>
<dbReference type="SUPFAM" id="SSF81345">
    <property type="entry name" value="ABC transporter involved in vitamin B12 uptake, BtuC"/>
    <property type="match status" value="1"/>
</dbReference>
<evidence type="ECO:0000256" key="3">
    <source>
        <dbReference type="ARBA" id="ARBA00022448"/>
    </source>
</evidence>
<keyword evidence="5 8" id="KW-0812">Transmembrane</keyword>
<dbReference type="FunFam" id="1.10.3470.10:FF:000001">
    <property type="entry name" value="Vitamin B12 ABC transporter permease BtuC"/>
    <property type="match status" value="1"/>
</dbReference>
<feature type="transmembrane region" description="Helical" evidence="8">
    <location>
        <begin position="330"/>
        <end position="347"/>
    </location>
</feature>
<dbReference type="STRING" id="1313296.SAMN05661091_0038"/>
<comment type="similarity">
    <text evidence="2">Belongs to the binding-protein-dependent transport system permease family. FecCD subfamily.</text>
</comment>
<sequence length="353" mass="37100">MMGMTAVKVDGTGIEAEEPKLRSRPIAATIIMIGGIVVLLFSIALSISFGAADIKLSVVWDSVLHFNPDLNDHQIIRELRMPRVLGAAMIGASFAVAGAIMQGMTRNPLADSGLLGLNSGAVLVMALCFAFFPGLPYTYLILFSFIGAAVGAGLVFGVGSMAKGGLTPLRLILAGAAVSALFSALSEGIALYFRIGQDLAFWYAGGVAGTKWEQLKIMIPWVGAAILGAIMLSRSITLLSLGEEIASGLGQKTKLVKLIATILVLILAGSAVSVVGAVGFVGLIIPHVTRYLVGVDYRYIIPCSAVLGGLLLLWADLIARMINPPYETPVGALIALIGVPFFLYLARKERRGL</sequence>
<dbReference type="Pfam" id="PF01032">
    <property type="entry name" value="FecCD"/>
    <property type="match status" value="1"/>
</dbReference>
<feature type="transmembrane region" description="Helical" evidence="8">
    <location>
        <begin position="138"/>
        <end position="159"/>
    </location>
</feature>
<organism evidence="9 10">
    <name type="scientific">Paenibacillus uliginis N3/975</name>
    <dbReference type="NCBI Taxonomy" id="1313296"/>
    <lineage>
        <taxon>Bacteria</taxon>
        <taxon>Bacillati</taxon>
        <taxon>Bacillota</taxon>
        <taxon>Bacilli</taxon>
        <taxon>Bacillales</taxon>
        <taxon>Paenibacillaceae</taxon>
        <taxon>Paenibacillus</taxon>
    </lineage>
</organism>
<evidence type="ECO:0000256" key="6">
    <source>
        <dbReference type="ARBA" id="ARBA00022989"/>
    </source>
</evidence>
<dbReference type="InterPro" id="IPR037294">
    <property type="entry name" value="ABC_BtuC-like"/>
</dbReference>
<feature type="transmembrane region" description="Helical" evidence="8">
    <location>
        <begin position="84"/>
        <end position="101"/>
    </location>
</feature>
<accession>A0A1X7G584</accession>
<feature type="transmembrane region" description="Helical" evidence="8">
    <location>
        <begin position="171"/>
        <end position="195"/>
    </location>
</feature>
<keyword evidence="6 8" id="KW-1133">Transmembrane helix</keyword>
<keyword evidence="4" id="KW-1003">Cell membrane</keyword>
<feature type="transmembrane region" description="Helical" evidence="8">
    <location>
        <begin position="26"/>
        <end position="52"/>
    </location>
</feature>